<dbReference type="STRING" id="6265.A0A0B2VPH6"/>
<name>A0A0B2VPH6_TOXCA</name>
<dbReference type="InterPro" id="IPR043136">
    <property type="entry name" value="B30.2/SPRY_sf"/>
</dbReference>
<evidence type="ECO:0000256" key="1">
    <source>
        <dbReference type="ARBA" id="ARBA00004496"/>
    </source>
</evidence>
<dbReference type="SUPFAM" id="SSF49899">
    <property type="entry name" value="Concanavalin A-like lectins/glucanases"/>
    <property type="match status" value="1"/>
</dbReference>
<feature type="region of interest" description="Disordered" evidence="4">
    <location>
        <begin position="1"/>
        <end position="22"/>
    </location>
</feature>
<dbReference type="PANTHER" id="PTHR12245:SF11">
    <property type="entry name" value="PROTEIN GUSTAVUS"/>
    <property type="match status" value="1"/>
</dbReference>
<dbReference type="InterPro" id="IPR003877">
    <property type="entry name" value="SPRY_dom"/>
</dbReference>
<sequence>MGHRLSSQAQGDNPAFDVSPLDASSSTGFESYGDAIAVSAVQQPVTRLSANSSLAGGSNSTGGNSRQGVSVVLRWRDTHNAGLAGASNGVVSADRGAHHNESRRASGAHRNALAAGTQLTHRNRNAAAANPTAIHDNGTHRAARSRSPANPLGSGLEDMWRPSRLDVILSSPIPDRATMEAHAWNPDDRSLNIFVKDDDRLTFHRHPVAQSTDCIRGKVGYTKGFHVWQIIWPVRQRGTHAVVGVATKAASLHAVGYTSLIGSNGESYGWDLIRNKCYHDSKNTSGWTYPGVPMSREDNHMVPDRFYCILDMDEGYMAFATERQYYGVAFTGLKGKKLYPIVSAVWGHCEITIRYLGGLDPEPRPLMDICRRTIRAQIGKERMHRIKELRLPNGLKNYLLHK</sequence>
<dbReference type="InterPro" id="IPR001496">
    <property type="entry name" value="SOCS_box"/>
</dbReference>
<evidence type="ECO:0000256" key="2">
    <source>
        <dbReference type="ARBA" id="ARBA00010910"/>
    </source>
</evidence>
<evidence type="ECO:0000313" key="8">
    <source>
        <dbReference type="Proteomes" id="UP000031036"/>
    </source>
</evidence>
<keyword evidence="8" id="KW-1185">Reference proteome</keyword>
<comment type="caution">
    <text evidence="7">The sequence shown here is derived from an EMBL/GenBank/DDBJ whole genome shotgun (WGS) entry which is preliminary data.</text>
</comment>
<dbReference type="SMART" id="SM00969">
    <property type="entry name" value="SOCS_box"/>
    <property type="match status" value="1"/>
</dbReference>
<accession>A0A0B2VPH6</accession>
<dbReference type="PANTHER" id="PTHR12245">
    <property type="entry name" value="SPRY DOMAIN CONTAINING SOCS BOX PROTEIN"/>
    <property type="match status" value="1"/>
</dbReference>
<evidence type="ECO:0000313" key="7">
    <source>
        <dbReference type="EMBL" id="KHN83317.1"/>
    </source>
</evidence>
<dbReference type="InterPro" id="IPR001870">
    <property type="entry name" value="B30.2/SPRY"/>
</dbReference>
<dbReference type="InterPro" id="IPR013320">
    <property type="entry name" value="ConA-like_dom_sf"/>
</dbReference>
<dbReference type="GO" id="GO:0019005">
    <property type="term" value="C:SCF ubiquitin ligase complex"/>
    <property type="evidence" value="ECO:0007669"/>
    <property type="project" value="TreeGrafter"/>
</dbReference>
<dbReference type="GO" id="GO:0005737">
    <property type="term" value="C:cytoplasm"/>
    <property type="evidence" value="ECO:0007669"/>
    <property type="project" value="UniProtKB-SubCell"/>
</dbReference>
<dbReference type="FunFam" id="2.60.120.920:FF:000007">
    <property type="entry name" value="SPRY domain-containing SOCS box protein 1"/>
    <property type="match status" value="1"/>
</dbReference>
<dbReference type="InterPro" id="IPR050672">
    <property type="entry name" value="FBXO45-Fsn/SPSB_families"/>
</dbReference>
<dbReference type="PROSITE" id="PS50225">
    <property type="entry name" value="SOCS"/>
    <property type="match status" value="1"/>
</dbReference>
<dbReference type="SMART" id="SM00449">
    <property type="entry name" value="SPRY"/>
    <property type="match status" value="1"/>
</dbReference>
<dbReference type="OrthoDB" id="5547302at2759"/>
<evidence type="ECO:0000259" key="5">
    <source>
        <dbReference type="PROSITE" id="PS50188"/>
    </source>
</evidence>
<feature type="compositionally biased region" description="Polar residues" evidence="4">
    <location>
        <begin position="1"/>
        <end position="11"/>
    </location>
</feature>
<evidence type="ECO:0000256" key="4">
    <source>
        <dbReference type="SAM" id="MobiDB-lite"/>
    </source>
</evidence>
<feature type="region of interest" description="Disordered" evidence="4">
    <location>
        <begin position="83"/>
        <end position="109"/>
    </location>
</feature>
<comment type="similarity">
    <text evidence="2">Belongs to the SPSB family.</text>
</comment>
<dbReference type="AlphaFoldDB" id="A0A0B2VPH6"/>
<dbReference type="Gene3D" id="2.60.120.920">
    <property type="match status" value="1"/>
</dbReference>
<dbReference type="Gene3D" id="1.10.750.20">
    <property type="entry name" value="SOCS box"/>
    <property type="match status" value="1"/>
</dbReference>
<feature type="compositionally biased region" description="Basic and acidic residues" evidence="4">
    <location>
        <begin position="95"/>
        <end position="104"/>
    </location>
</feature>
<dbReference type="OMA" id="SESYGWD"/>
<organism evidence="7 8">
    <name type="scientific">Toxocara canis</name>
    <name type="common">Canine roundworm</name>
    <dbReference type="NCBI Taxonomy" id="6265"/>
    <lineage>
        <taxon>Eukaryota</taxon>
        <taxon>Metazoa</taxon>
        <taxon>Ecdysozoa</taxon>
        <taxon>Nematoda</taxon>
        <taxon>Chromadorea</taxon>
        <taxon>Rhabditida</taxon>
        <taxon>Spirurina</taxon>
        <taxon>Ascaridomorpha</taxon>
        <taxon>Ascaridoidea</taxon>
        <taxon>Toxocaridae</taxon>
        <taxon>Toxocara</taxon>
    </lineage>
</organism>
<keyword evidence="3" id="KW-0963">Cytoplasm</keyword>
<reference evidence="7 8" key="1">
    <citation type="submission" date="2014-11" db="EMBL/GenBank/DDBJ databases">
        <title>Genetic blueprint of the zoonotic pathogen Toxocara canis.</title>
        <authorList>
            <person name="Zhu X.-Q."/>
            <person name="Korhonen P.K."/>
            <person name="Cai H."/>
            <person name="Young N.D."/>
            <person name="Nejsum P."/>
            <person name="von Samson-Himmelstjerna G."/>
            <person name="Boag P.R."/>
            <person name="Tan P."/>
            <person name="Li Q."/>
            <person name="Min J."/>
            <person name="Yang Y."/>
            <person name="Wang X."/>
            <person name="Fang X."/>
            <person name="Hall R.S."/>
            <person name="Hofmann A."/>
            <person name="Sternberg P.W."/>
            <person name="Jex A.R."/>
            <person name="Gasser R.B."/>
        </authorList>
    </citation>
    <scope>NUCLEOTIDE SEQUENCE [LARGE SCALE GENOMIC DNA]</scope>
    <source>
        <strain evidence="7">PN_DK_2014</strain>
    </source>
</reference>
<dbReference type="Proteomes" id="UP000031036">
    <property type="component" value="Unassembled WGS sequence"/>
</dbReference>
<dbReference type="PROSITE" id="PS50188">
    <property type="entry name" value="B302_SPRY"/>
    <property type="match status" value="1"/>
</dbReference>
<proteinExistence type="inferred from homology"/>
<dbReference type="CDD" id="cd12906">
    <property type="entry name" value="SPRY_SOCS1-2-4"/>
    <property type="match status" value="1"/>
</dbReference>
<protein>
    <submittedName>
        <fullName evidence="7">SPRY domain-containing SOCS box protein 4</fullName>
    </submittedName>
</protein>
<gene>
    <name evidence="7" type="primary">SPSB4</name>
    <name evidence="7" type="ORF">Tcan_13477</name>
</gene>
<dbReference type="GO" id="GO:0043161">
    <property type="term" value="P:proteasome-mediated ubiquitin-dependent protein catabolic process"/>
    <property type="evidence" value="ECO:0007669"/>
    <property type="project" value="TreeGrafter"/>
</dbReference>
<dbReference type="EMBL" id="JPKZ01001202">
    <property type="protein sequence ID" value="KHN83317.1"/>
    <property type="molecule type" value="Genomic_DNA"/>
</dbReference>
<dbReference type="Pfam" id="PF00622">
    <property type="entry name" value="SPRY"/>
    <property type="match status" value="1"/>
</dbReference>
<feature type="domain" description="SOCS box" evidence="6">
    <location>
        <begin position="350"/>
        <end position="402"/>
    </location>
</feature>
<dbReference type="FunFam" id="1.10.750.20:FF:000001">
    <property type="entry name" value="Ankyrin repeat and SOCS box containing 1"/>
    <property type="match status" value="1"/>
</dbReference>
<comment type="subcellular location">
    <subcellularLocation>
        <location evidence="1">Cytoplasm</location>
    </subcellularLocation>
</comment>
<evidence type="ECO:0000259" key="6">
    <source>
        <dbReference type="PROSITE" id="PS50225"/>
    </source>
</evidence>
<evidence type="ECO:0000256" key="3">
    <source>
        <dbReference type="ARBA" id="ARBA00022490"/>
    </source>
</evidence>
<dbReference type="Pfam" id="PF07525">
    <property type="entry name" value="SOCS_box"/>
    <property type="match status" value="1"/>
</dbReference>
<feature type="domain" description="B30.2/SPRY" evidence="5">
    <location>
        <begin position="161"/>
        <end position="360"/>
    </location>
</feature>